<dbReference type="GeneID" id="18256770"/>
<protein>
    <submittedName>
        <fullName evidence="2">Uncharacterized protein</fullName>
    </submittedName>
</protein>
<feature type="compositionally biased region" description="Polar residues" evidence="1">
    <location>
        <begin position="740"/>
        <end position="764"/>
    </location>
</feature>
<feature type="region of interest" description="Disordered" evidence="1">
    <location>
        <begin position="646"/>
        <end position="669"/>
    </location>
</feature>
<feature type="compositionally biased region" description="Basic and acidic residues" evidence="1">
    <location>
        <begin position="166"/>
        <end position="183"/>
    </location>
</feature>
<dbReference type="AlphaFoldDB" id="G0S6Y5"/>
<reference evidence="2 3" key="1">
    <citation type="journal article" date="2011" name="Cell">
        <title>Insight into structure and assembly of the nuclear pore complex by utilizing the genome of a eukaryotic thermophile.</title>
        <authorList>
            <person name="Amlacher S."/>
            <person name="Sarges P."/>
            <person name="Flemming D."/>
            <person name="van Noort V."/>
            <person name="Kunze R."/>
            <person name="Devos D.P."/>
            <person name="Arumugam M."/>
            <person name="Bork P."/>
            <person name="Hurt E."/>
        </authorList>
    </citation>
    <scope>NUCLEOTIDE SEQUENCE [LARGE SCALE GENOMIC DNA]</scope>
    <source>
        <strain evidence="3">DSM 1495 / CBS 144.50 / IMI 039719</strain>
    </source>
</reference>
<feature type="compositionally biased region" description="Polar residues" evidence="1">
    <location>
        <begin position="650"/>
        <end position="663"/>
    </location>
</feature>
<dbReference type="RefSeq" id="XP_006693189.1">
    <property type="nucleotide sequence ID" value="XM_006693126.1"/>
</dbReference>
<evidence type="ECO:0000313" key="3">
    <source>
        <dbReference type="Proteomes" id="UP000008066"/>
    </source>
</evidence>
<name>G0S6Y5_CHATD</name>
<feature type="compositionally biased region" description="Acidic residues" evidence="1">
    <location>
        <begin position="725"/>
        <end position="734"/>
    </location>
</feature>
<feature type="region of interest" description="Disordered" evidence="1">
    <location>
        <begin position="68"/>
        <end position="93"/>
    </location>
</feature>
<evidence type="ECO:0000313" key="2">
    <source>
        <dbReference type="EMBL" id="EGS20893.1"/>
    </source>
</evidence>
<accession>G0S6Y5</accession>
<feature type="region of interest" description="Disordered" evidence="1">
    <location>
        <begin position="708"/>
        <end position="764"/>
    </location>
</feature>
<feature type="region of interest" description="Disordered" evidence="1">
    <location>
        <begin position="892"/>
        <end position="942"/>
    </location>
</feature>
<dbReference type="eggNOG" id="ENOG502S27H">
    <property type="taxonomic scope" value="Eukaryota"/>
</dbReference>
<organism evidence="3">
    <name type="scientific">Chaetomium thermophilum (strain DSM 1495 / CBS 144.50 / IMI 039719)</name>
    <name type="common">Thermochaetoides thermophila</name>
    <dbReference type="NCBI Taxonomy" id="759272"/>
    <lineage>
        <taxon>Eukaryota</taxon>
        <taxon>Fungi</taxon>
        <taxon>Dikarya</taxon>
        <taxon>Ascomycota</taxon>
        <taxon>Pezizomycotina</taxon>
        <taxon>Sordariomycetes</taxon>
        <taxon>Sordariomycetidae</taxon>
        <taxon>Sordariales</taxon>
        <taxon>Chaetomiaceae</taxon>
        <taxon>Thermochaetoides</taxon>
    </lineage>
</organism>
<feature type="compositionally biased region" description="Polar residues" evidence="1">
    <location>
        <begin position="897"/>
        <end position="915"/>
    </location>
</feature>
<dbReference type="HOGENOM" id="CLU_307210_0_0_1"/>
<sequence>MEFQYSITVSPKHRSQHSNNRQYGAAGTSTASSGFASEQSQPWTATRCHRLLRPLLAHIAALRKDKERRVLTRSASGPAATKSSLGKRGYPYDDDDYCESRPCRKYSRKGPRRTSADSYSTITPQRNMQKMLGRSGAQESPDLRLTTPFLLRLRGSITSSLSLSQDSEKPRQNELRPYPESKRCQHSNDLCTKTRCYYDAELAHLRRQVNSTRYSLYEPVVRALDSLLRATSPQKNQAAEHTSLLSICLRKVPECIELIKQQEEEGARSAIQGASVSFEIYSELESLGTTAGWRHLCLVARAHGLRIVQKAALDGLFEDPVTELLIRVCLEHMPAKECMGLIRTYVIRQYPKPSSTDDNPFASPALRPLELLRRHENLQHLVPGIVTELLDKELLPREWVLSKGMHSLWSSLLYTITETRPCADTVDLIATVLELLCDLAVPRKPRGKLQTRLQGKPQNRLLNALAALGSVVLLGLERSEEESEQPEKSRRFEALRRRLEGIVDYCLKSLRKRKQGGWKLGSYLISLCGFLCLPHNDTCQASAYSKARSQIESSWRRVHSCIGNEGLMLQYNATAALLSAIAHSCSRANVGLAPREYLFGFFNKMEAHLQLPDDALANMRVDGAFHLAERTGDLRDLEFAEQLQAEVRAKNSTPGQKTSGSSMKKTRPFSGMKWDAEIAEWMAATPTTTERPTRSGHLARLFVVLDGETSQSETDRETDASLGTDYDDDDDNITWEDHNPTQSTTDRATPPESESTAKHQQALQHQIDHDYDEITILESDYGGFSKIANESSPALLERQPHRVSRRLTFIAAGDELGFDVDANVDTRVSDNENASRPLRKRPARFRLSISGKQPGSASVLAFARSQSESETRTRISDCLLARKRSEKNINDVLGSGYKSTEQSASDEQKPANNAIANKPRKKQHLVSEKPRPKTLSQTSQVCHNNSRLGQSLSRCSLAQCLRARGCEEAEDSGDELSIL</sequence>
<gene>
    <name evidence="2" type="ORF">CTHT_0027320</name>
</gene>
<evidence type="ECO:0000256" key="1">
    <source>
        <dbReference type="SAM" id="MobiDB-lite"/>
    </source>
</evidence>
<dbReference type="OrthoDB" id="4159838at2759"/>
<feature type="region of interest" description="Disordered" evidence="1">
    <location>
        <begin position="161"/>
        <end position="184"/>
    </location>
</feature>
<proteinExistence type="predicted"/>
<feature type="region of interest" description="Disordered" evidence="1">
    <location>
        <begin position="1"/>
        <end position="40"/>
    </location>
</feature>
<dbReference type="KEGG" id="cthr:CTHT_0027320"/>
<dbReference type="EMBL" id="GL988041">
    <property type="protein sequence ID" value="EGS20893.1"/>
    <property type="molecule type" value="Genomic_DNA"/>
</dbReference>
<keyword evidence="3" id="KW-1185">Reference proteome</keyword>
<dbReference type="Proteomes" id="UP000008066">
    <property type="component" value="Unassembled WGS sequence"/>
</dbReference>
<dbReference type="OMA" id="CGMHISR"/>
<feature type="compositionally biased region" description="Low complexity" evidence="1">
    <location>
        <begin position="24"/>
        <end position="37"/>
    </location>
</feature>